<reference evidence="1" key="2">
    <citation type="journal article" date="2024" name="Plant">
        <title>Genomic evolution and insights into agronomic trait innovations of Sesamum species.</title>
        <authorList>
            <person name="Miao H."/>
            <person name="Wang L."/>
            <person name="Qu L."/>
            <person name="Liu H."/>
            <person name="Sun Y."/>
            <person name="Le M."/>
            <person name="Wang Q."/>
            <person name="Wei S."/>
            <person name="Zheng Y."/>
            <person name="Lin W."/>
            <person name="Duan Y."/>
            <person name="Cao H."/>
            <person name="Xiong S."/>
            <person name="Wang X."/>
            <person name="Wei L."/>
            <person name="Li C."/>
            <person name="Ma Q."/>
            <person name="Ju M."/>
            <person name="Zhao R."/>
            <person name="Li G."/>
            <person name="Mu C."/>
            <person name="Tian Q."/>
            <person name="Mei H."/>
            <person name="Zhang T."/>
            <person name="Gao T."/>
            <person name="Zhang H."/>
        </authorList>
    </citation>
    <scope>NUCLEOTIDE SEQUENCE</scope>
    <source>
        <strain evidence="1">KEN1</strain>
    </source>
</reference>
<dbReference type="Gene3D" id="3.30.70.270">
    <property type="match status" value="1"/>
</dbReference>
<protein>
    <recommendedName>
        <fullName evidence="2">Reverse transcriptase/retrotransposon-derived protein RNase H-like domain-containing protein</fullName>
    </recommendedName>
</protein>
<evidence type="ECO:0000313" key="1">
    <source>
        <dbReference type="EMBL" id="KAL0448556.1"/>
    </source>
</evidence>
<gene>
    <name evidence="1" type="ORF">Slati_1412000</name>
</gene>
<dbReference type="InterPro" id="IPR050951">
    <property type="entry name" value="Retrovirus_Pol_polyprotein"/>
</dbReference>
<accession>A0AAW2X8T8</accession>
<evidence type="ECO:0008006" key="2">
    <source>
        <dbReference type="Google" id="ProtNLM"/>
    </source>
</evidence>
<dbReference type="PANTHER" id="PTHR37984:SF5">
    <property type="entry name" value="PROTEIN NYNRIN-LIKE"/>
    <property type="match status" value="1"/>
</dbReference>
<comment type="caution">
    <text evidence="1">The sequence shown here is derived from an EMBL/GenBank/DDBJ whole genome shotgun (WGS) entry which is preliminary data.</text>
</comment>
<sequence>MVTEKGIEVNLEKFLAIQEMRPPTNLNEVQRLAGRIAALSRFISRSVKQSLPFFKALRKNKNFVWNEECQWAFQDLKAYLADLHLPTKPTPGEPLYLYLAVPGYYNHSVHICMALIPFNTRILQPKEI</sequence>
<reference evidence="1" key="1">
    <citation type="submission" date="2020-06" db="EMBL/GenBank/DDBJ databases">
        <authorList>
            <person name="Li T."/>
            <person name="Hu X."/>
            <person name="Zhang T."/>
            <person name="Song X."/>
            <person name="Zhang H."/>
            <person name="Dai N."/>
            <person name="Sheng W."/>
            <person name="Hou X."/>
            <person name="Wei L."/>
        </authorList>
    </citation>
    <scope>NUCLEOTIDE SEQUENCE</scope>
    <source>
        <strain evidence="1">KEN1</strain>
        <tissue evidence="1">Leaf</tissue>
    </source>
</reference>
<dbReference type="AlphaFoldDB" id="A0AAW2X8T8"/>
<dbReference type="EMBL" id="JACGWN010000005">
    <property type="protein sequence ID" value="KAL0448556.1"/>
    <property type="molecule type" value="Genomic_DNA"/>
</dbReference>
<dbReference type="InterPro" id="IPR043128">
    <property type="entry name" value="Rev_trsase/Diguanyl_cyclase"/>
</dbReference>
<dbReference type="InterPro" id="IPR043502">
    <property type="entry name" value="DNA/RNA_pol_sf"/>
</dbReference>
<organism evidence="1">
    <name type="scientific">Sesamum latifolium</name>
    <dbReference type="NCBI Taxonomy" id="2727402"/>
    <lineage>
        <taxon>Eukaryota</taxon>
        <taxon>Viridiplantae</taxon>
        <taxon>Streptophyta</taxon>
        <taxon>Embryophyta</taxon>
        <taxon>Tracheophyta</taxon>
        <taxon>Spermatophyta</taxon>
        <taxon>Magnoliopsida</taxon>
        <taxon>eudicotyledons</taxon>
        <taxon>Gunneridae</taxon>
        <taxon>Pentapetalae</taxon>
        <taxon>asterids</taxon>
        <taxon>lamiids</taxon>
        <taxon>Lamiales</taxon>
        <taxon>Pedaliaceae</taxon>
        <taxon>Sesamum</taxon>
    </lineage>
</organism>
<name>A0AAW2X8T8_9LAMI</name>
<proteinExistence type="predicted"/>
<dbReference type="SUPFAM" id="SSF56672">
    <property type="entry name" value="DNA/RNA polymerases"/>
    <property type="match status" value="1"/>
</dbReference>
<dbReference type="PANTHER" id="PTHR37984">
    <property type="entry name" value="PROTEIN CBG26694"/>
    <property type="match status" value="1"/>
</dbReference>